<name>A0A177TXF3_9BASI</name>
<comment type="caution">
    <text evidence="1">The sequence shown here is derived from an EMBL/GenBank/DDBJ whole genome shotgun (WGS) entry which is preliminary data.</text>
</comment>
<evidence type="ECO:0000313" key="1">
    <source>
        <dbReference type="EMBL" id="KAE8259275.1"/>
    </source>
</evidence>
<accession>A0A177TXF3</accession>
<sequence>MTSLSQSTCYNSSLTEAPLWLRLPIELHMLIFSYCDYFTLKQIQRVCKFFKPLLDTTFFNNELFWPTPKPLSREDLWNIADKYDRLNFRLHPYLRDSRWCMKNINVGPVLLDGDILDSDKGIPLADLAVRNESATYPAVSCRANVEGSIWRCDLACPDFRDWKEEESCEFYVRRSDTTLYPMLTVQDVVRMLTRIEYEFRTMRLGWPATEIWRRRSYPDGTETVSAFLEDGCLQINQKKIRYADT</sequence>
<proteinExistence type="predicted"/>
<dbReference type="EMBL" id="LWDF02000041">
    <property type="protein sequence ID" value="KAE8259275.1"/>
    <property type="molecule type" value="Genomic_DNA"/>
</dbReference>
<dbReference type="InterPro" id="IPR036047">
    <property type="entry name" value="F-box-like_dom_sf"/>
</dbReference>
<keyword evidence="2" id="KW-1185">Reference proteome</keyword>
<dbReference type="InterPro" id="IPR001810">
    <property type="entry name" value="F-box_dom"/>
</dbReference>
<dbReference type="Proteomes" id="UP000077521">
    <property type="component" value="Unassembled WGS sequence"/>
</dbReference>
<reference evidence="1" key="2">
    <citation type="journal article" date="2019" name="IMA Fungus">
        <title>Genome sequencing and comparison of five Tilletia species to identify candidate genes for the detection of regulated species infecting wheat.</title>
        <authorList>
            <person name="Nguyen H.D.T."/>
            <person name="Sultana T."/>
            <person name="Kesanakurti P."/>
            <person name="Hambleton S."/>
        </authorList>
    </citation>
    <scope>NUCLEOTIDE SEQUENCE</scope>
    <source>
        <strain evidence="1">DAOMC 236416</strain>
    </source>
</reference>
<dbReference type="AlphaFoldDB" id="A0A177TXF3"/>
<dbReference type="CDD" id="cd09917">
    <property type="entry name" value="F-box_SF"/>
    <property type="match status" value="1"/>
</dbReference>
<reference evidence="1" key="1">
    <citation type="submission" date="2016-04" db="EMBL/GenBank/DDBJ databases">
        <authorList>
            <person name="Nguyen H.D."/>
            <person name="Samba Siva P."/>
            <person name="Cullis J."/>
            <person name="Levesque C.A."/>
            <person name="Hambleton S."/>
        </authorList>
    </citation>
    <scope>NUCLEOTIDE SEQUENCE</scope>
    <source>
        <strain evidence="1">DAOMC 236416</strain>
    </source>
</reference>
<dbReference type="Pfam" id="PF00646">
    <property type="entry name" value="F-box"/>
    <property type="match status" value="1"/>
</dbReference>
<organism evidence="1 2">
    <name type="scientific">Tilletia indica</name>
    <dbReference type="NCBI Taxonomy" id="43049"/>
    <lineage>
        <taxon>Eukaryota</taxon>
        <taxon>Fungi</taxon>
        <taxon>Dikarya</taxon>
        <taxon>Basidiomycota</taxon>
        <taxon>Ustilaginomycotina</taxon>
        <taxon>Exobasidiomycetes</taxon>
        <taxon>Tilletiales</taxon>
        <taxon>Tilletiaceae</taxon>
        <taxon>Tilletia</taxon>
    </lineage>
</organism>
<dbReference type="SUPFAM" id="SSF81383">
    <property type="entry name" value="F-box domain"/>
    <property type="match status" value="1"/>
</dbReference>
<evidence type="ECO:0000313" key="2">
    <source>
        <dbReference type="Proteomes" id="UP000077521"/>
    </source>
</evidence>
<gene>
    <name evidence="1" type="ORF">A4X13_0g1129</name>
</gene>
<protein>
    <submittedName>
        <fullName evidence="1">Uncharacterized protein</fullName>
    </submittedName>
</protein>